<dbReference type="PANTHER" id="PTHR11661">
    <property type="entry name" value="60S RIBOSOMAL PROTEIN L12"/>
    <property type="match status" value="1"/>
</dbReference>
<dbReference type="Proteomes" id="UP001159641">
    <property type="component" value="Unassembled WGS sequence"/>
</dbReference>
<evidence type="ECO:0000256" key="1">
    <source>
        <dbReference type="ARBA" id="ARBA00010537"/>
    </source>
</evidence>
<evidence type="ECO:0000313" key="7">
    <source>
        <dbReference type="Proteomes" id="UP001159641"/>
    </source>
</evidence>
<sequence length="211" mass="22549">MGLSAFRGCQDATFSSCPTLGSSDTNRLHCAAKFDLSKIKVINLECTDGDVGATSALDPKSGPLGLSPKTVDKDIAKAASTWKGLRITVKLTIQNRQSRPSWEQVTREDPPALTELERATVSPSTKVNNATSQLVGCQFAPLGAPRRFCTGELPAATSPSKGFKDTGHDSEGDCRPQPDWLEADRQLVVKNARLTDSPYSKPSSPPTTCEA</sequence>
<protein>
    <recommendedName>
        <fullName evidence="5">Large ribosomal subunit protein uL11 N-terminal domain-containing protein</fullName>
    </recommendedName>
</protein>
<dbReference type="InterPro" id="IPR020784">
    <property type="entry name" value="Ribosomal_uL11_N"/>
</dbReference>
<comment type="caution">
    <text evidence="6">The sequence shown here is derived from an EMBL/GenBank/DDBJ whole genome shotgun (WGS) entry which is preliminary data.</text>
</comment>
<organism evidence="6 7">
    <name type="scientific">Eschrichtius robustus</name>
    <name type="common">California gray whale</name>
    <name type="synonym">Eschrichtius gibbosus</name>
    <dbReference type="NCBI Taxonomy" id="9764"/>
    <lineage>
        <taxon>Eukaryota</taxon>
        <taxon>Metazoa</taxon>
        <taxon>Chordata</taxon>
        <taxon>Craniata</taxon>
        <taxon>Vertebrata</taxon>
        <taxon>Euteleostomi</taxon>
        <taxon>Mammalia</taxon>
        <taxon>Eutheria</taxon>
        <taxon>Laurasiatheria</taxon>
        <taxon>Artiodactyla</taxon>
        <taxon>Whippomorpha</taxon>
        <taxon>Cetacea</taxon>
        <taxon>Mysticeti</taxon>
        <taxon>Eschrichtiidae</taxon>
        <taxon>Eschrichtius</taxon>
    </lineage>
</organism>
<dbReference type="Pfam" id="PF03946">
    <property type="entry name" value="Ribosomal_L11_N"/>
    <property type="match status" value="1"/>
</dbReference>
<dbReference type="AlphaFoldDB" id="A0AB34GUQ1"/>
<dbReference type="PANTHER" id="PTHR11661:SF2">
    <property type="entry name" value="LARGE RIBOSOMAL SUBUNIT PROTEIN UL11"/>
    <property type="match status" value="1"/>
</dbReference>
<evidence type="ECO:0000256" key="3">
    <source>
        <dbReference type="ARBA" id="ARBA00023274"/>
    </source>
</evidence>
<dbReference type="SUPFAM" id="SSF54747">
    <property type="entry name" value="Ribosomal L11/L12e N-terminal domain"/>
    <property type="match status" value="1"/>
</dbReference>
<dbReference type="InterPro" id="IPR036796">
    <property type="entry name" value="Ribosomal_uL11_N_sf"/>
</dbReference>
<keyword evidence="7" id="KW-1185">Reference proteome</keyword>
<keyword evidence="2" id="KW-0689">Ribosomal protein</keyword>
<comment type="similarity">
    <text evidence="1">Belongs to the universal ribosomal protein uL11 family.</text>
</comment>
<dbReference type="GO" id="GO:0022625">
    <property type="term" value="C:cytosolic large ribosomal subunit"/>
    <property type="evidence" value="ECO:0007669"/>
    <property type="project" value="TreeGrafter"/>
</dbReference>
<evidence type="ECO:0000256" key="2">
    <source>
        <dbReference type="ARBA" id="ARBA00022980"/>
    </source>
</evidence>
<dbReference type="Gene3D" id="3.30.1550.10">
    <property type="entry name" value="Ribosomal protein L11/L12, N-terminal domain"/>
    <property type="match status" value="1"/>
</dbReference>
<feature type="compositionally biased region" description="Basic and acidic residues" evidence="4">
    <location>
        <begin position="162"/>
        <end position="187"/>
    </location>
</feature>
<keyword evidence="3" id="KW-0687">Ribonucleoprotein</keyword>
<evidence type="ECO:0000256" key="4">
    <source>
        <dbReference type="SAM" id="MobiDB-lite"/>
    </source>
</evidence>
<proteinExistence type="inferred from homology"/>
<evidence type="ECO:0000259" key="5">
    <source>
        <dbReference type="Pfam" id="PF03946"/>
    </source>
</evidence>
<dbReference type="GO" id="GO:0006412">
    <property type="term" value="P:translation"/>
    <property type="evidence" value="ECO:0007669"/>
    <property type="project" value="InterPro"/>
</dbReference>
<evidence type="ECO:0000313" key="6">
    <source>
        <dbReference type="EMBL" id="KAJ8782350.1"/>
    </source>
</evidence>
<feature type="region of interest" description="Disordered" evidence="4">
    <location>
        <begin position="151"/>
        <end position="211"/>
    </location>
</feature>
<name>A0AB34GUQ1_ESCRO</name>
<dbReference type="GO" id="GO:0003735">
    <property type="term" value="F:structural constituent of ribosome"/>
    <property type="evidence" value="ECO:0007669"/>
    <property type="project" value="InterPro"/>
</dbReference>
<accession>A0AB34GUQ1</accession>
<reference evidence="6 7" key="1">
    <citation type="submission" date="2022-11" db="EMBL/GenBank/DDBJ databases">
        <title>Whole genome sequence of Eschrichtius robustus ER-17-0199.</title>
        <authorList>
            <person name="Bruniche-Olsen A."/>
            <person name="Black A.N."/>
            <person name="Fields C.J."/>
            <person name="Walden K."/>
            <person name="Dewoody J.A."/>
        </authorList>
    </citation>
    <scope>NUCLEOTIDE SEQUENCE [LARGE SCALE GENOMIC DNA]</scope>
    <source>
        <strain evidence="6">ER-17-0199</strain>
        <tissue evidence="6">Blubber</tissue>
    </source>
</reference>
<gene>
    <name evidence="6" type="ORF">J1605_010329</name>
</gene>
<feature type="domain" description="Large ribosomal subunit protein uL11 N-terminal" evidence="5">
    <location>
        <begin position="42"/>
        <end position="97"/>
    </location>
</feature>
<dbReference type="GO" id="GO:0070180">
    <property type="term" value="F:large ribosomal subunit rRNA binding"/>
    <property type="evidence" value="ECO:0007669"/>
    <property type="project" value="TreeGrafter"/>
</dbReference>
<dbReference type="EMBL" id="JAIQCJ010002113">
    <property type="protein sequence ID" value="KAJ8782350.1"/>
    <property type="molecule type" value="Genomic_DNA"/>
</dbReference>
<dbReference type="InterPro" id="IPR000911">
    <property type="entry name" value="Ribosomal_uL11"/>
</dbReference>